<feature type="non-terminal residue" evidence="1">
    <location>
        <position position="1"/>
    </location>
</feature>
<gene>
    <name evidence="1" type="ORF">M9458_051489</name>
</gene>
<dbReference type="Proteomes" id="UP001529510">
    <property type="component" value="Unassembled WGS sequence"/>
</dbReference>
<feature type="non-terminal residue" evidence="1">
    <location>
        <position position="249"/>
    </location>
</feature>
<accession>A0ABD0MVV7</accession>
<dbReference type="PANTHER" id="PTHR31635">
    <property type="entry name" value="REVERSE TRANSCRIPTASE DOMAIN-CONTAINING PROTEIN-RELATED"/>
    <property type="match status" value="1"/>
</dbReference>
<evidence type="ECO:0008006" key="3">
    <source>
        <dbReference type="Google" id="ProtNLM"/>
    </source>
</evidence>
<dbReference type="PANTHER" id="PTHR31635:SF196">
    <property type="entry name" value="REVERSE TRANSCRIPTASE DOMAIN-CONTAINING PROTEIN-RELATED"/>
    <property type="match status" value="1"/>
</dbReference>
<evidence type="ECO:0000313" key="2">
    <source>
        <dbReference type="Proteomes" id="UP001529510"/>
    </source>
</evidence>
<protein>
    <recommendedName>
        <fullName evidence="3">Reverse transcriptase</fullName>
    </recommendedName>
</protein>
<evidence type="ECO:0000313" key="1">
    <source>
        <dbReference type="EMBL" id="KAL0153204.1"/>
    </source>
</evidence>
<name>A0ABD0MVV7_CIRMR</name>
<comment type="caution">
    <text evidence="1">The sequence shown here is derived from an EMBL/GenBank/DDBJ whole genome shotgun (WGS) entry which is preliminary data.</text>
</comment>
<proteinExistence type="predicted"/>
<sequence>KTQYKSLSQWWDIGKIQIKVFCQSYSACIKSSLDNVMAQLEREILQLNFEGDIVDTTKSLEHNKFLLRNLLEERAQEMLVRARFLTFNSMDAPTSFFFDLEKKAVEKKILGCLKLPEGRRITDGHGIISYALSFYEDLYRAEPCDEEMADLLLQDLPQFSEGDKSMLDKLLTFEELSVAVQEMSSGKAPGLDGLNAEFYKHFWPVIGRDLFSVFMESLNRGTLPTSLRRAVVTLLPKKGDLEDIRCWRP</sequence>
<organism evidence="1 2">
    <name type="scientific">Cirrhinus mrigala</name>
    <name type="common">Mrigala</name>
    <dbReference type="NCBI Taxonomy" id="683832"/>
    <lineage>
        <taxon>Eukaryota</taxon>
        <taxon>Metazoa</taxon>
        <taxon>Chordata</taxon>
        <taxon>Craniata</taxon>
        <taxon>Vertebrata</taxon>
        <taxon>Euteleostomi</taxon>
        <taxon>Actinopterygii</taxon>
        <taxon>Neopterygii</taxon>
        <taxon>Teleostei</taxon>
        <taxon>Ostariophysi</taxon>
        <taxon>Cypriniformes</taxon>
        <taxon>Cyprinidae</taxon>
        <taxon>Labeoninae</taxon>
        <taxon>Labeonini</taxon>
        <taxon>Cirrhinus</taxon>
    </lineage>
</organism>
<reference evidence="1 2" key="1">
    <citation type="submission" date="2024-05" db="EMBL/GenBank/DDBJ databases">
        <title>Genome sequencing and assembly of Indian major carp, Cirrhinus mrigala (Hamilton, 1822).</title>
        <authorList>
            <person name="Mohindra V."/>
            <person name="Chowdhury L.M."/>
            <person name="Lal K."/>
            <person name="Jena J.K."/>
        </authorList>
    </citation>
    <scope>NUCLEOTIDE SEQUENCE [LARGE SCALE GENOMIC DNA]</scope>
    <source>
        <strain evidence="1">CM1030</strain>
        <tissue evidence="1">Blood</tissue>
    </source>
</reference>
<dbReference type="AlphaFoldDB" id="A0ABD0MVV7"/>
<dbReference type="EMBL" id="JAMKFB020000128">
    <property type="protein sequence ID" value="KAL0153204.1"/>
    <property type="molecule type" value="Genomic_DNA"/>
</dbReference>
<keyword evidence="2" id="KW-1185">Reference proteome</keyword>